<sequence>MKRRRDAAPREKQLDFYAAICKNGDDGRLDFLKSRMCRFLDFTTSGTAPAENAVLERKNRFD</sequence>
<accession>A0A7G8T746</accession>
<dbReference type="EMBL" id="CP060286">
    <property type="protein sequence ID" value="QNK39437.1"/>
    <property type="molecule type" value="Genomic_DNA"/>
</dbReference>
<name>A0A7G8T746_9FIRM</name>
<dbReference type="RefSeq" id="WP_066645565.1">
    <property type="nucleotide sequence ID" value="NZ_CP060286.1"/>
</dbReference>
<reference evidence="1 2" key="1">
    <citation type="submission" date="2020-08" db="EMBL/GenBank/DDBJ databases">
        <title>The isolate Caproiciproducens sp. 7D4C2 produces n-caproate at mildly acidic conditions from hexoses: genome and rBOX comparison with related strains and chain-elongating bacteria.</title>
        <authorList>
            <person name="Esquivel-Elizondo S."/>
            <person name="Bagci C."/>
            <person name="Temovska M."/>
            <person name="Jeon B.S."/>
            <person name="Bessarab I."/>
            <person name="Williams R.B.H."/>
            <person name="Huson D.H."/>
            <person name="Angenent L.T."/>
        </authorList>
    </citation>
    <scope>NUCLEOTIDE SEQUENCE [LARGE SCALE GENOMIC DNA]</scope>
    <source>
        <strain evidence="1 2">7D4C2</strain>
    </source>
</reference>
<dbReference type="KEGG" id="cfem:HCR03_11825"/>
<evidence type="ECO:0000313" key="1">
    <source>
        <dbReference type="EMBL" id="QNK39437.1"/>
    </source>
</evidence>
<protein>
    <submittedName>
        <fullName evidence="1">Uncharacterized protein</fullName>
    </submittedName>
</protein>
<evidence type="ECO:0000313" key="2">
    <source>
        <dbReference type="Proteomes" id="UP000515909"/>
    </source>
</evidence>
<dbReference type="Proteomes" id="UP000515909">
    <property type="component" value="Chromosome"/>
</dbReference>
<proteinExistence type="predicted"/>
<organism evidence="1 2">
    <name type="scientific">Caproicibacter fermentans</name>
    <dbReference type="NCBI Taxonomy" id="2576756"/>
    <lineage>
        <taxon>Bacteria</taxon>
        <taxon>Bacillati</taxon>
        <taxon>Bacillota</taxon>
        <taxon>Clostridia</taxon>
        <taxon>Eubacteriales</taxon>
        <taxon>Acutalibacteraceae</taxon>
        <taxon>Caproicibacter</taxon>
    </lineage>
</organism>
<dbReference type="AlphaFoldDB" id="A0A7G8T746"/>
<gene>
    <name evidence="1" type="ORF">HCR03_11825</name>
</gene>